<proteinExistence type="predicted"/>
<dbReference type="Proteomes" id="UP000184304">
    <property type="component" value="Unassembled WGS sequence"/>
</dbReference>
<dbReference type="PANTHER" id="PTHR24148">
    <property type="entry name" value="ANKYRIN REPEAT DOMAIN-CONTAINING PROTEIN 39 HOMOLOG-RELATED"/>
    <property type="match status" value="1"/>
</dbReference>
<name>A0A1L9NB51_ASPTC</name>
<dbReference type="AlphaFoldDB" id="A0A1L9NB51"/>
<accession>A0A1L9NB51</accession>
<evidence type="ECO:0000313" key="3">
    <source>
        <dbReference type="Proteomes" id="UP000184304"/>
    </source>
</evidence>
<dbReference type="Pfam" id="PF06985">
    <property type="entry name" value="HET"/>
    <property type="match status" value="1"/>
</dbReference>
<organism evidence="2 3">
    <name type="scientific">Aspergillus tubingensis (strain CBS 134.48)</name>
    <dbReference type="NCBI Taxonomy" id="767770"/>
    <lineage>
        <taxon>Eukaryota</taxon>
        <taxon>Fungi</taxon>
        <taxon>Dikarya</taxon>
        <taxon>Ascomycota</taxon>
        <taxon>Pezizomycotina</taxon>
        <taxon>Eurotiomycetes</taxon>
        <taxon>Eurotiomycetidae</taxon>
        <taxon>Eurotiales</taxon>
        <taxon>Aspergillaceae</taxon>
        <taxon>Aspergillus</taxon>
        <taxon>Aspergillus subgen. Circumdati</taxon>
    </lineage>
</organism>
<dbReference type="InterPro" id="IPR010730">
    <property type="entry name" value="HET"/>
</dbReference>
<evidence type="ECO:0000259" key="1">
    <source>
        <dbReference type="Pfam" id="PF06985"/>
    </source>
</evidence>
<dbReference type="PANTHER" id="PTHR24148:SF78">
    <property type="entry name" value="HETEROKARYON INCOMPATIBILITY DOMAIN-CONTAINING PROTEIN"/>
    <property type="match status" value="1"/>
</dbReference>
<protein>
    <recommendedName>
        <fullName evidence="1">Heterokaryon incompatibility domain-containing protein</fullName>
    </recommendedName>
</protein>
<dbReference type="EMBL" id="KV878187">
    <property type="protein sequence ID" value="OJI86495.1"/>
    <property type="molecule type" value="Genomic_DNA"/>
</dbReference>
<dbReference type="VEuPathDB" id="FungiDB:ASPTUDRAFT_39411"/>
<feature type="domain" description="Heterokaryon incompatibility" evidence="1">
    <location>
        <begin position="48"/>
        <end position="186"/>
    </location>
</feature>
<dbReference type="STRING" id="767770.A0A1L9NB51"/>
<dbReference type="OMA" id="WETSHTN"/>
<reference evidence="3" key="1">
    <citation type="journal article" date="2017" name="Genome Biol.">
        <title>Comparative genomics reveals high biological diversity and specific adaptations in the industrially and medically important fungal genus Aspergillus.</title>
        <authorList>
            <person name="de Vries R.P."/>
            <person name="Riley R."/>
            <person name="Wiebenga A."/>
            <person name="Aguilar-Osorio G."/>
            <person name="Amillis S."/>
            <person name="Uchima C.A."/>
            <person name="Anderluh G."/>
            <person name="Asadollahi M."/>
            <person name="Askin M."/>
            <person name="Barry K."/>
            <person name="Battaglia E."/>
            <person name="Bayram O."/>
            <person name="Benocci T."/>
            <person name="Braus-Stromeyer S.A."/>
            <person name="Caldana C."/>
            <person name="Canovas D."/>
            <person name="Cerqueira G.C."/>
            <person name="Chen F."/>
            <person name="Chen W."/>
            <person name="Choi C."/>
            <person name="Clum A."/>
            <person name="Dos Santos R.A."/>
            <person name="Damasio A.R."/>
            <person name="Diallinas G."/>
            <person name="Emri T."/>
            <person name="Fekete E."/>
            <person name="Flipphi M."/>
            <person name="Freyberg S."/>
            <person name="Gallo A."/>
            <person name="Gournas C."/>
            <person name="Habgood R."/>
            <person name="Hainaut M."/>
            <person name="Harispe M.L."/>
            <person name="Henrissat B."/>
            <person name="Hilden K.S."/>
            <person name="Hope R."/>
            <person name="Hossain A."/>
            <person name="Karabika E."/>
            <person name="Karaffa L."/>
            <person name="Karanyi Z."/>
            <person name="Krasevec N."/>
            <person name="Kuo A."/>
            <person name="Kusch H."/>
            <person name="LaButti K."/>
            <person name="Lagendijk E.L."/>
            <person name="Lapidus A."/>
            <person name="Levasseur A."/>
            <person name="Lindquist E."/>
            <person name="Lipzen A."/>
            <person name="Logrieco A.F."/>
            <person name="MacCabe A."/>
            <person name="Maekelae M.R."/>
            <person name="Malavazi I."/>
            <person name="Melin P."/>
            <person name="Meyer V."/>
            <person name="Mielnichuk N."/>
            <person name="Miskei M."/>
            <person name="Molnar A.P."/>
            <person name="Mule G."/>
            <person name="Ngan C.Y."/>
            <person name="Orejas M."/>
            <person name="Orosz E."/>
            <person name="Ouedraogo J.P."/>
            <person name="Overkamp K.M."/>
            <person name="Park H.-S."/>
            <person name="Perrone G."/>
            <person name="Piumi F."/>
            <person name="Punt P.J."/>
            <person name="Ram A.F."/>
            <person name="Ramon A."/>
            <person name="Rauscher S."/>
            <person name="Record E."/>
            <person name="Riano-Pachon D.M."/>
            <person name="Robert V."/>
            <person name="Roehrig J."/>
            <person name="Ruller R."/>
            <person name="Salamov A."/>
            <person name="Salih N.S."/>
            <person name="Samson R.A."/>
            <person name="Sandor E."/>
            <person name="Sanguinetti M."/>
            <person name="Schuetze T."/>
            <person name="Sepcic K."/>
            <person name="Shelest E."/>
            <person name="Sherlock G."/>
            <person name="Sophianopoulou V."/>
            <person name="Squina F.M."/>
            <person name="Sun H."/>
            <person name="Susca A."/>
            <person name="Todd R.B."/>
            <person name="Tsang A."/>
            <person name="Unkles S.E."/>
            <person name="van de Wiele N."/>
            <person name="van Rossen-Uffink D."/>
            <person name="Oliveira J.V."/>
            <person name="Vesth T.C."/>
            <person name="Visser J."/>
            <person name="Yu J.-H."/>
            <person name="Zhou M."/>
            <person name="Andersen M.R."/>
            <person name="Archer D.B."/>
            <person name="Baker S.E."/>
            <person name="Benoit I."/>
            <person name="Brakhage A.A."/>
            <person name="Braus G.H."/>
            <person name="Fischer R."/>
            <person name="Frisvad J.C."/>
            <person name="Goldman G.H."/>
            <person name="Houbraken J."/>
            <person name="Oakley B."/>
            <person name="Pocsi I."/>
            <person name="Scazzocchio C."/>
            <person name="Seiboth B."/>
            <person name="vanKuyk P.A."/>
            <person name="Wortman J."/>
            <person name="Dyer P.S."/>
            <person name="Grigoriev I.V."/>
        </authorList>
    </citation>
    <scope>NUCLEOTIDE SEQUENCE [LARGE SCALE GENOMIC DNA]</scope>
    <source>
        <strain evidence="3">CBS 134.48</strain>
    </source>
</reference>
<dbReference type="InterPro" id="IPR052895">
    <property type="entry name" value="HetReg/Transcr_Mod"/>
</dbReference>
<gene>
    <name evidence="2" type="ORF">ASPTUDRAFT_39411</name>
</gene>
<dbReference type="OrthoDB" id="2157530at2759"/>
<keyword evidence="3" id="KW-1185">Reference proteome</keyword>
<evidence type="ECO:0000313" key="2">
    <source>
        <dbReference type="EMBL" id="OJI86495.1"/>
    </source>
</evidence>
<sequence length="611" mass="69312">MPVFQYSPLDQGPFSTRILRLLPSKDRAAPIACQLSNYSLLDDTAQEYDALSYVWGDKADGQCNISINNQAFSVGKNLHSALLRLRGPNFERTLWVDAVCIDQNNMREKEEQIQNMARIYEQASQVMVWLGEEADNSTRALEAIRVAAEGVFAGEPYVLPSESIPIEGVKSLFQRRWFYRMWILQEVGLARNIQIQCGPVRMSGYTFATGIQAWGSYAGPCVLSTTRLIRGAIFRPQYGTLSMNKLSLAELVNMHHTSEASILHDKIYALLGLSSDSHKAPGLLPNYQVSWEQLFQRLIRFLLNEQVSVKTWPGREIAGIQCSGRILGFIVTADDTHTKTNLQVLLTGVANTGHKKLWKVKWTIRKSVESIKPMDIVCLLQGVPDPSIIRYTDGCFRVVVLRAVLQKTYGAGSADFQQIRSQNNRPSRSLHLIWSWEEQISPSSAILDLAAEAVGLGTYSAIRKVLWDTNVAMHETAYNYNNTYWPAMLAAEDILRLLAERLGYRDLTTRRALYSVALLYSKGNIGDKRIPLLNLDRTKARDILQRMCEIRLKKDFALLVGRDYFRRMYINEPGFVSGDMEVPYNVRFTTSLEDLLREIEHRPTLKLSPLF</sequence>